<gene>
    <name evidence="1" type="ORF">NDU88_002266</name>
</gene>
<keyword evidence="2" id="KW-1185">Reference proteome</keyword>
<accession>A0AAV7UXW5</accession>
<protein>
    <submittedName>
        <fullName evidence="1">Uncharacterized protein</fullName>
    </submittedName>
</protein>
<reference evidence="1" key="1">
    <citation type="journal article" date="2022" name="bioRxiv">
        <title>Sequencing and chromosome-scale assembly of the giantPleurodeles waltlgenome.</title>
        <authorList>
            <person name="Brown T."/>
            <person name="Elewa A."/>
            <person name="Iarovenko S."/>
            <person name="Subramanian E."/>
            <person name="Araus A.J."/>
            <person name="Petzold A."/>
            <person name="Susuki M."/>
            <person name="Suzuki K.-i.T."/>
            <person name="Hayashi T."/>
            <person name="Toyoda A."/>
            <person name="Oliveira C."/>
            <person name="Osipova E."/>
            <person name="Leigh N.D."/>
            <person name="Simon A."/>
            <person name="Yun M.H."/>
        </authorList>
    </citation>
    <scope>NUCLEOTIDE SEQUENCE</scope>
    <source>
        <strain evidence="1">20211129_DDA</strain>
        <tissue evidence="1">Liver</tissue>
    </source>
</reference>
<dbReference type="AlphaFoldDB" id="A0AAV7UXW5"/>
<proteinExistence type="predicted"/>
<dbReference type="EMBL" id="JANPWB010000004">
    <property type="protein sequence ID" value="KAJ1192960.1"/>
    <property type="molecule type" value="Genomic_DNA"/>
</dbReference>
<name>A0AAV7UXW5_PLEWA</name>
<dbReference type="Proteomes" id="UP001066276">
    <property type="component" value="Chromosome 2_2"/>
</dbReference>
<evidence type="ECO:0000313" key="2">
    <source>
        <dbReference type="Proteomes" id="UP001066276"/>
    </source>
</evidence>
<comment type="caution">
    <text evidence="1">The sequence shown here is derived from an EMBL/GenBank/DDBJ whole genome shotgun (WGS) entry which is preliminary data.</text>
</comment>
<sequence length="74" mass="7760">MRFARCGSGGFSGLDIDLRTEEDIKTGSEIVASTGGGLLDITEKNMAPKRVRTAKDKMEKTDAATLGGRSVLGA</sequence>
<evidence type="ECO:0000313" key="1">
    <source>
        <dbReference type="EMBL" id="KAJ1192960.1"/>
    </source>
</evidence>
<organism evidence="1 2">
    <name type="scientific">Pleurodeles waltl</name>
    <name type="common">Iberian ribbed newt</name>
    <dbReference type="NCBI Taxonomy" id="8319"/>
    <lineage>
        <taxon>Eukaryota</taxon>
        <taxon>Metazoa</taxon>
        <taxon>Chordata</taxon>
        <taxon>Craniata</taxon>
        <taxon>Vertebrata</taxon>
        <taxon>Euteleostomi</taxon>
        <taxon>Amphibia</taxon>
        <taxon>Batrachia</taxon>
        <taxon>Caudata</taxon>
        <taxon>Salamandroidea</taxon>
        <taxon>Salamandridae</taxon>
        <taxon>Pleurodelinae</taxon>
        <taxon>Pleurodeles</taxon>
    </lineage>
</organism>